<evidence type="ECO:0000256" key="1">
    <source>
        <dbReference type="SAM" id="SignalP"/>
    </source>
</evidence>
<comment type="caution">
    <text evidence="2">The sequence shown here is derived from an EMBL/GenBank/DDBJ whole genome shotgun (WGS) entry which is preliminary data.</text>
</comment>
<dbReference type="RefSeq" id="WP_225696906.1">
    <property type="nucleotide sequence ID" value="NZ_JAIXNE010000001.1"/>
</dbReference>
<dbReference type="AlphaFoldDB" id="A0A9X1HKC3"/>
<protein>
    <recommendedName>
        <fullName evidence="4">YceI family protein</fullName>
    </recommendedName>
</protein>
<evidence type="ECO:0000313" key="2">
    <source>
        <dbReference type="EMBL" id="MCA6073794.1"/>
    </source>
</evidence>
<evidence type="ECO:0008006" key="4">
    <source>
        <dbReference type="Google" id="ProtNLM"/>
    </source>
</evidence>
<dbReference type="InterPro" id="IPR036761">
    <property type="entry name" value="TTHA0802/YceI-like_sf"/>
</dbReference>
<sequence length="191" mass="21428">MKTFLFIVVLSLAGACAFCQKTVSIMVDPASSLNIHGKTNINKFLCAQCETLDKDTVEITMTNEDKVVHLTNASLKIRVKDFDCGINQMTREFRELLQADDHPYLRMILETIEPIGDGKFIANIAIVLAGVKSGYRIPVEVHDDERTLICSGKSQVSFVDFNLEPPVKFMGMVKVNEMLDISFNLIIRKII</sequence>
<reference evidence="2" key="1">
    <citation type="submission" date="2021-09" db="EMBL/GenBank/DDBJ databases">
        <title>Fulvivirga sp. isolated from coastal sediment.</title>
        <authorList>
            <person name="Yu H."/>
        </authorList>
    </citation>
    <scope>NUCLEOTIDE SEQUENCE</scope>
    <source>
        <strain evidence="2">1062</strain>
    </source>
</reference>
<feature type="signal peptide" evidence="1">
    <location>
        <begin position="1"/>
        <end position="17"/>
    </location>
</feature>
<proteinExistence type="predicted"/>
<dbReference type="PROSITE" id="PS51257">
    <property type="entry name" value="PROKAR_LIPOPROTEIN"/>
    <property type="match status" value="1"/>
</dbReference>
<name>A0A9X1HKC3_9BACT</name>
<keyword evidence="1" id="KW-0732">Signal</keyword>
<feature type="chain" id="PRO_5040985397" description="YceI family protein" evidence="1">
    <location>
        <begin position="18"/>
        <end position="191"/>
    </location>
</feature>
<dbReference type="EMBL" id="JAIXNE010000001">
    <property type="protein sequence ID" value="MCA6073794.1"/>
    <property type="molecule type" value="Genomic_DNA"/>
</dbReference>
<accession>A0A9X1HKC3</accession>
<keyword evidence="3" id="KW-1185">Reference proteome</keyword>
<organism evidence="2 3">
    <name type="scientific">Fulvivirga sedimenti</name>
    <dbReference type="NCBI Taxonomy" id="2879465"/>
    <lineage>
        <taxon>Bacteria</taxon>
        <taxon>Pseudomonadati</taxon>
        <taxon>Bacteroidota</taxon>
        <taxon>Cytophagia</taxon>
        <taxon>Cytophagales</taxon>
        <taxon>Fulvivirgaceae</taxon>
        <taxon>Fulvivirga</taxon>
    </lineage>
</organism>
<dbReference type="Proteomes" id="UP001139409">
    <property type="component" value="Unassembled WGS sequence"/>
</dbReference>
<gene>
    <name evidence="2" type="ORF">LDX50_02890</name>
</gene>
<dbReference type="SUPFAM" id="SSF101874">
    <property type="entry name" value="YceI-like"/>
    <property type="match status" value="1"/>
</dbReference>
<evidence type="ECO:0000313" key="3">
    <source>
        <dbReference type="Proteomes" id="UP001139409"/>
    </source>
</evidence>
<dbReference type="Gene3D" id="2.40.128.110">
    <property type="entry name" value="Lipid/polyisoprenoid-binding, YceI-like"/>
    <property type="match status" value="1"/>
</dbReference>